<evidence type="ECO:0008006" key="3">
    <source>
        <dbReference type="Google" id="ProtNLM"/>
    </source>
</evidence>
<dbReference type="Pfam" id="PF11367">
    <property type="entry name" value="Tail_completion_gp17"/>
    <property type="match status" value="1"/>
</dbReference>
<gene>
    <name evidence="1" type="ORF">SAMN02983003_1070</name>
</gene>
<dbReference type="AlphaFoldDB" id="A0A1K2HV02"/>
<keyword evidence="2" id="KW-1185">Reference proteome</keyword>
<dbReference type="STRING" id="665118.SAMN02983003_1070"/>
<organism evidence="1 2">
    <name type="scientific">Devosia enhydra</name>
    <dbReference type="NCBI Taxonomy" id="665118"/>
    <lineage>
        <taxon>Bacteria</taxon>
        <taxon>Pseudomonadati</taxon>
        <taxon>Pseudomonadota</taxon>
        <taxon>Alphaproteobacteria</taxon>
        <taxon>Hyphomicrobiales</taxon>
        <taxon>Devosiaceae</taxon>
        <taxon>Devosia</taxon>
    </lineage>
</organism>
<proteinExistence type="predicted"/>
<dbReference type="Gene3D" id="3.30.2000.30">
    <property type="match status" value="1"/>
</dbReference>
<dbReference type="RefSeq" id="WP_072339652.1">
    <property type="nucleotide sequence ID" value="NZ_FPKU01000001.1"/>
</dbReference>
<dbReference type="InterPro" id="IPR053745">
    <property type="entry name" value="Viral_Tail_Comp_sf"/>
</dbReference>
<evidence type="ECO:0000313" key="2">
    <source>
        <dbReference type="Proteomes" id="UP000183447"/>
    </source>
</evidence>
<reference evidence="1 2" key="1">
    <citation type="submission" date="2016-11" db="EMBL/GenBank/DDBJ databases">
        <authorList>
            <person name="Jaros S."/>
            <person name="Januszkiewicz K."/>
            <person name="Wedrychowicz H."/>
        </authorList>
    </citation>
    <scope>NUCLEOTIDE SEQUENCE [LARGE SCALE GENOMIC DNA]</scope>
    <source>
        <strain evidence="1 2">ATCC 23634</strain>
    </source>
</reference>
<sequence>MSADLALQKAIGARLAAASGVTALVPAANILDRNARPNPDPSIIIGDGQALPDGDYARAVQRITIDLHIWKKEPSLAGVKAIAGAVRTAVRAGRPALDAPYVCGGWHVSAMRYLRDPDGETSHSVVTIEALISEGA</sequence>
<dbReference type="EMBL" id="FPKU01000001">
    <property type="protein sequence ID" value="SFZ82424.1"/>
    <property type="molecule type" value="Genomic_DNA"/>
</dbReference>
<dbReference type="Proteomes" id="UP000183447">
    <property type="component" value="Unassembled WGS sequence"/>
</dbReference>
<protein>
    <recommendedName>
        <fullName evidence="3">DUF3168 domain-containing protein</fullName>
    </recommendedName>
</protein>
<evidence type="ECO:0000313" key="1">
    <source>
        <dbReference type="EMBL" id="SFZ82424.1"/>
    </source>
</evidence>
<dbReference type="OrthoDB" id="7630456at2"/>
<dbReference type="InterPro" id="IPR021508">
    <property type="entry name" value="Gp17-like"/>
</dbReference>
<accession>A0A1K2HV02</accession>
<name>A0A1K2HV02_9HYPH</name>